<dbReference type="InterPro" id="IPR023753">
    <property type="entry name" value="FAD/NAD-binding_dom"/>
</dbReference>
<dbReference type="Proteomes" id="UP001240697">
    <property type="component" value="Chromosome"/>
</dbReference>
<feature type="binding site" evidence="5">
    <location>
        <position position="347"/>
    </location>
    <ligand>
        <name>FAD</name>
        <dbReference type="ChEBI" id="CHEBI:57692"/>
    </ligand>
</feature>
<evidence type="ECO:0000313" key="8">
    <source>
        <dbReference type="Proteomes" id="UP001240697"/>
    </source>
</evidence>
<organism evidence="7 8">
    <name type="scientific">Comamonas resistens</name>
    <dbReference type="NCBI Taxonomy" id="3046670"/>
    <lineage>
        <taxon>Bacteria</taxon>
        <taxon>Pseudomonadati</taxon>
        <taxon>Pseudomonadota</taxon>
        <taxon>Betaproteobacteria</taxon>
        <taxon>Burkholderiales</taxon>
        <taxon>Comamonadaceae</taxon>
        <taxon>Comamonas</taxon>
    </lineage>
</organism>
<gene>
    <name evidence="7" type="ORF">QMY55_15310</name>
</gene>
<evidence type="ECO:0000256" key="1">
    <source>
        <dbReference type="ARBA" id="ARBA00022630"/>
    </source>
</evidence>
<feature type="binding site" evidence="5">
    <location>
        <position position="306"/>
    </location>
    <ligand>
        <name>FAD</name>
        <dbReference type="ChEBI" id="CHEBI:57692"/>
    </ligand>
</feature>
<comment type="subunit">
    <text evidence="5">Homodimer.</text>
</comment>
<comment type="catalytic activity">
    <reaction evidence="5">
        <text>2 reduced [2Fe-2S]-[ferredoxin] + NADP(+) + H(+) = 2 oxidized [2Fe-2S]-[ferredoxin] + NADPH</text>
        <dbReference type="Rhea" id="RHEA:20125"/>
        <dbReference type="Rhea" id="RHEA-COMP:10000"/>
        <dbReference type="Rhea" id="RHEA-COMP:10001"/>
        <dbReference type="ChEBI" id="CHEBI:15378"/>
        <dbReference type="ChEBI" id="CHEBI:33737"/>
        <dbReference type="ChEBI" id="CHEBI:33738"/>
        <dbReference type="ChEBI" id="CHEBI:57783"/>
        <dbReference type="ChEBI" id="CHEBI:58349"/>
        <dbReference type="EC" id="1.18.1.2"/>
    </reaction>
</comment>
<dbReference type="Pfam" id="PF07992">
    <property type="entry name" value="Pyr_redox_2"/>
    <property type="match status" value="1"/>
</dbReference>
<dbReference type="PRINTS" id="PR00469">
    <property type="entry name" value="PNDRDTASEII"/>
</dbReference>
<evidence type="ECO:0000256" key="3">
    <source>
        <dbReference type="ARBA" id="ARBA00022857"/>
    </source>
</evidence>
<evidence type="ECO:0000256" key="5">
    <source>
        <dbReference type="HAMAP-Rule" id="MF_01685"/>
    </source>
</evidence>
<dbReference type="PRINTS" id="PR00368">
    <property type="entry name" value="FADPNR"/>
</dbReference>
<accession>A0ABY8SLC4</accession>
<dbReference type="RefSeq" id="WP_283485044.1">
    <property type="nucleotide sequence ID" value="NZ_CP125947.1"/>
</dbReference>
<dbReference type="EC" id="1.18.1.2" evidence="5"/>
<keyword evidence="4 5" id="KW-0560">Oxidoreductase</keyword>
<comment type="cofactor">
    <cofactor evidence="5">
        <name>FAD</name>
        <dbReference type="ChEBI" id="CHEBI:57692"/>
    </cofactor>
    <text evidence="5">Binds 1 FAD per subunit.</text>
</comment>
<feature type="binding site" evidence="5">
    <location>
        <position position="49"/>
    </location>
    <ligand>
        <name>FAD</name>
        <dbReference type="ChEBI" id="CHEBI:57692"/>
    </ligand>
</feature>
<dbReference type="PANTHER" id="PTHR48105">
    <property type="entry name" value="THIOREDOXIN REDUCTASE 1-RELATED-RELATED"/>
    <property type="match status" value="1"/>
</dbReference>
<name>A0ABY8SLC4_9BURK</name>
<reference evidence="7 8" key="1">
    <citation type="submission" date="2023-05" db="EMBL/GenBank/DDBJ databases">
        <authorList>
            <person name="Yin Y."/>
            <person name="Lu Z."/>
        </authorList>
    </citation>
    <scope>NUCLEOTIDE SEQUENCE [LARGE SCALE GENOMIC DNA]</scope>
    <source>
        <strain evidence="7 8">ZM22</strain>
    </source>
</reference>
<proteinExistence type="inferred from homology"/>
<feature type="domain" description="FAD/NAD(P)-binding" evidence="6">
    <location>
        <begin position="21"/>
        <end position="311"/>
    </location>
</feature>
<sequence>MSPSDASPTASPLSQPAVDTDALIIGAGPAGLFQAFQLGLQGIQAHLVDALPHIGGQCSQLYGHKPIYDIPGIPVCTGQELVQLLEAQIAPMAVPRNLSQQVETVRPLDDGRWQVGTTAGTVFHARTVFIAAGVGAFVPKALKVPGVEALAADQLFYHPSQLDMVQGRTVVIYGGDEEAVNAAIQCSAEDGAKAAKTYLMHRRDAFNAEPAQLAQLQQLRDNGAIEVLIGQITEVQPNGELLKSVQWMDGDGNEHPLPTELLLVFQGISPRLGPLTDWGLALERKQLLVDPATLATSAQGIYAIGDIVSYPGKKRLILCAFHEATMAAFAAAEYLQGHKPLLEYTTTSARLHSILGVSHS</sequence>
<evidence type="ECO:0000256" key="2">
    <source>
        <dbReference type="ARBA" id="ARBA00022827"/>
    </source>
</evidence>
<keyword evidence="1 5" id="KW-0285">Flavoprotein</keyword>
<keyword evidence="3 5" id="KW-0521">NADP</keyword>
<keyword evidence="8" id="KW-1185">Reference proteome</keyword>
<feature type="binding site" evidence="5">
    <location>
        <position position="137"/>
    </location>
    <ligand>
        <name>FAD</name>
        <dbReference type="ChEBI" id="CHEBI:57692"/>
    </ligand>
</feature>
<feature type="binding site" evidence="5">
    <location>
        <position position="62"/>
    </location>
    <ligand>
        <name>FAD</name>
        <dbReference type="ChEBI" id="CHEBI:57692"/>
    </ligand>
</feature>
<dbReference type="InterPro" id="IPR050097">
    <property type="entry name" value="Ferredoxin-NADP_redctase_2"/>
</dbReference>
<dbReference type="InterPro" id="IPR022890">
    <property type="entry name" value="Fd--NADP_Rdtase_type_2"/>
</dbReference>
<feature type="binding site" evidence="5">
    <location>
        <position position="102"/>
    </location>
    <ligand>
        <name>FAD</name>
        <dbReference type="ChEBI" id="CHEBI:57692"/>
    </ligand>
</feature>
<evidence type="ECO:0000256" key="4">
    <source>
        <dbReference type="ARBA" id="ARBA00023002"/>
    </source>
</evidence>
<dbReference type="HAMAP" id="MF_01685">
    <property type="entry name" value="FENR2"/>
    <property type="match status" value="1"/>
</dbReference>
<evidence type="ECO:0000313" key="7">
    <source>
        <dbReference type="EMBL" id="WHS63887.1"/>
    </source>
</evidence>
<protein>
    <recommendedName>
        <fullName evidence="5">Ferredoxin--NADP reductase</fullName>
        <shortName evidence="5">FNR</shortName>
        <shortName evidence="5">Fd-NADP(+) reductase</shortName>
        <ecNumber evidence="5">1.18.1.2</ecNumber>
    </recommendedName>
</protein>
<comment type="caution">
    <text evidence="5">Lacks conserved residue(s) required for the propagation of feature annotation.</text>
</comment>
<dbReference type="EMBL" id="CP125947">
    <property type="protein sequence ID" value="WHS63887.1"/>
    <property type="molecule type" value="Genomic_DNA"/>
</dbReference>
<keyword evidence="2 5" id="KW-0274">FAD</keyword>
<dbReference type="SUPFAM" id="SSF51905">
    <property type="entry name" value="FAD/NAD(P)-binding domain"/>
    <property type="match status" value="2"/>
</dbReference>
<comment type="similarity">
    <text evidence="5">Belongs to the ferredoxin--NADP reductase type 2 family.</text>
</comment>
<feature type="binding site" evidence="5">
    <location>
        <position position="57"/>
    </location>
    <ligand>
        <name>FAD</name>
        <dbReference type="ChEBI" id="CHEBI:57692"/>
    </ligand>
</feature>
<dbReference type="InterPro" id="IPR036188">
    <property type="entry name" value="FAD/NAD-bd_sf"/>
</dbReference>
<dbReference type="Gene3D" id="3.50.50.60">
    <property type="entry name" value="FAD/NAD(P)-binding domain"/>
    <property type="match status" value="2"/>
</dbReference>
<evidence type="ECO:0000259" key="6">
    <source>
        <dbReference type="Pfam" id="PF07992"/>
    </source>
</evidence>